<dbReference type="GO" id="GO:0016787">
    <property type="term" value="F:hydrolase activity"/>
    <property type="evidence" value="ECO:0007669"/>
    <property type="project" value="UniProtKB-KW"/>
</dbReference>
<dbReference type="Gene3D" id="3.40.50.1000">
    <property type="entry name" value="HAD superfamily/HAD-like"/>
    <property type="match status" value="1"/>
</dbReference>
<dbReference type="PANTHER" id="PTHR43611">
    <property type="entry name" value="ALPHA-D-GLUCOSE 1-PHOSPHATE PHOSPHATASE"/>
    <property type="match status" value="1"/>
</dbReference>
<keyword evidence="2" id="KW-1185">Reference proteome</keyword>
<evidence type="ECO:0000313" key="2">
    <source>
        <dbReference type="Proteomes" id="UP000245168"/>
    </source>
</evidence>
<comment type="caution">
    <text evidence="1">The sequence shown here is derived from an EMBL/GenBank/DDBJ whole genome shotgun (WGS) entry which is preliminary data.</text>
</comment>
<dbReference type="Proteomes" id="UP000245168">
    <property type="component" value="Unassembled WGS sequence"/>
</dbReference>
<dbReference type="InterPro" id="IPR036412">
    <property type="entry name" value="HAD-like_sf"/>
</dbReference>
<dbReference type="SUPFAM" id="SSF56784">
    <property type="entry name" value="HAD-like"/>
    <property type="match status" value="1"/>
</dbReference>
<reference evidence="2" key="1">
    <citation type="submission" date="2018-05" db="EMBL/GenBank/DDBJ databases">
        <authorList>
            <person name="Liu B.-T."/>
        </authorList>
    </citation>
    <scope>NUCLEOTIDE SEQUENCE [LARGE SCALE GENOMIC DNA]</scope>
    <source>
        <strain evidence="2">WD6-1</strain>
    </source>
</reference>
<dbReference type="Pfam" id="PF00702">
    <property type="entry name" value="Hydrolase"/>
    <property type="match status" value="1"/>
</dbReference>
<dbReference type="NCBIfam" id="TIGR01509">
    <property type="entry name" value="HAD-SF-IA-v3"/>
    <property type="match status" value="1"/>
</dbReference>
<sequence length="160" mass="17509">MDWHGAHDRGATMAENRRGLIAAHPDKADLIRAWDARWDEMFDGWVAGMDALFTELDAAGVAQYGLSNLPAEKWRPLLDLYPELERLRETVVSGAEGVAKPDPRIYAITAERIGHRPDETLFVDDKAENVAAAAEAGFPGLVFTDAAKTRAALREAGLPV</sequence>
<dbReference type="OrthoDB" id="9807742at2"/>
<dbReference type="InterPro" id="IPR006439">
    <property type="entry name" value="HAD-SF_hydro_IA"/>
</dbReference>
<dbReference type="InterPro" id="IPR023214">
    <property type="entry name" value="HAD_sf"/>
</dbReference>
<proteinExistence type="predicted"/>
<protein>
    <submittedName>
        <fullName evidence="1">HAD family hydrolase</fullName>
    </submittedName>
</protein>
<name>A0A2U2BY58_9PROT</name>
<dbReference type="PANTHER" id="PTHR43611:SF3">
    <property type="entry name" value="FLAVIN MONONUCLEOTIDE HYDROLASE 1, CHLOROPLATIC"/>
    <property type="match status" value="1"/>
</dbReference>
<dbReference type="EMBL" id="QEXV01000001">
    <property type="protein sequence ID" value="PWE18950.1"/>
    <property type="molecule type" value="Genomic_DNA"/>
</dbReference>
<keyword evidence="1" id="KW-0378">Hydrolase</keyword>
<dbReference type="AlphaFoldDB" id="A0A2U2BY58"/>
<organism evidence="1 2">
    <name type="scientific">Marinicauda salina</name>
    <dbReference type="NCBI Taxonomy" id="2135793"/>
    <lineage>
        <taxon>Bacteria</taxon>
        <taxon>Pseudomonadati</taxon>
        <taxon>Pseudomonadota</taxon>
        <taxon>Alphaproteobacteria</taxon>
        <taxon>Maricaulales</taxon>
        <taxon>Maricaulaceae</taxon>
        <taxon>Marinicauda</taxon>
    </lineage>
</organism>
<evidence type="ECO:0000313" key="1">
    <source>
        <dbReference type="EMBL" id="PWE18950.1"/>
    </source>
</evidence>
<gene>
    <name evidence="1" type="ORF">DDZ18_03445</name>
</gene>
<accession>A0A2U2BY58</accession>